<dbReference type="PROSITE" id="PS51736">
    <property type="entry name" value="RECOMBINASES_3"/>
    <property type="match status" value="1"/>
</dbReference>
<protein>
    <submittedName>
        <fullName evidence="2">Recombinase family protein</fullName>
    </submittedName>
</protein>
<evidence type="ECO:0000313" key="3">
    <source>
        <dbReference type="Proteomes" id="UP000252479"/>
    </source>
</evidence>
<accession>A0A368LNI2</accession>
<proteinExistence type="predicted"/>
<dbReference type="InterPro" id="IPR006119">
    <property type="entry name" value="Resolv_N"/>
</dbReference>
<reference evidence="2 3" key="1">
    <citation type="journal article" date="2017" name="Elife">
        <title>Extensive horizontal gene transfer in cheese-associated bacteria.</title>
        <authorList>
            <person name="Bonham K.S."/>
            <person name="Wolfe B.E."/>
            <person name="Dutton R.J."/>
        </authorList>
    </citation>
    <scope>NUCLEOTIDE SEQUENCE [LARGE SCALE GENOMIC DNA]</scope>
    <source>
        <strain evidence="2 3">JB196</strain>
    </source>
</reference>
<dbReference type="InterPro" id="IPR036162">
    <property type="entry name" value="Resolvase-like_N_sf"/>
</dbReference>
<evidence type="ECO:0000313" key="2">
    <source>
        <dbReference type="EMBL" id="RCS73361.1"/>
    </source>
</evidence>
<dbReference type="AlphaFoldDB" id="A0A368LNI2"/>
<gene>
    <name evidence="2" type="ORF">CIK83_06875</name>
</gene>
<keyword evidence="3" id="KW-1185">Reference proteome</keyword>
<dbReference type="SUPFAM" id="SSF53041">
    <property type="entry name" value="Resolvase-like"/>
    <property type="match status" value="1"/>
</dbReference>
<dbReference type="Proteomes" id="UP000252479">
    <property type="component" value="Unassembled WGS sequence"/>
</dbReference>
<feature type="domain" description="Resolvase/invertase-type recombinase catalytic" evidence="1">
    <location>
        <begin position="5"/>
        <end position="143"/>
    </location>
</feature>
<name>A0A368LNI2_9VIBR</name>
<dbReference type="Gene3D" id="3.40.50.1390">
    <property type="entry name" value="Resolvase, N-terminal catalytic domain"/>
    <property type="match status" value="1"/>
</dbReference>
<dbReference type="EMBL" id="QPGL01000001">
    <property type="protein sequence ID" value="RCS73361.1"/>
    <property type="molecule type" value="Genomic_DNA"/>
</dbReference>
<dbReference type="GeneID" id="303188638"/>
<organism evidence="2 3">
    <name type="scientific">Vibrio casei</name>
    <dbReference type="NCBI Taxonomy" id="673372"/>
    <lineage>
        <taxon>Bacteria</taxon>
        <taxon>Pseudomonadati</taxon>
        <taxon>Pseudomonadota</taxon>
        <taxon>Gammaproteobacteria</taxon>
        <taxon>Vibrionales</taxon>
        <taxon>Vibrionaceae</taxon>
        <taxon>Vibrio</taxon>
    </lineage>
</organism>
<dbReference type="GO" id="GO:0000150">
    <property type="term" value="F:DNA strand exchange activity"/>
    <property type="evidence" value="ECO:0007669"/>
    <property type="project" value="InterPro"/>
</dbReference>
<dbReference type="GO" id="GO:0003677">
    <property type="term" value="F:DNA binding"/>
    <property type="evidence" value="ECO:0007669"/>
    <property type="project" value="InterPro"/>
</dbReference>
<evidence type="ECO:0000259" key="1">
    <source>
        <dbReference type="PROSITE" id="PS51736"/>
    </source>
</evidence>
<dbReference type="SMART" id="SM00857">
    <property type="entry name" value="Resolvase"/>
    <property type="match status" value="1"/>
</dbReference>
<sequence length="246" mass="28724">MPHPKVIGYLRVSPKIEDIDHRIEAMKNITQKLLFIEKGVRGHVPLDERPQFQLAISQINTGDTLLIWWMTDFGLGFKLAYDVITDLLSKGITVKTHHQNLCFKPNDDQTDALLRLIKGYEEIETFQRLMAAELGRRKLKDNKGEWDDKFRGRRANHELHKSIAKLLLTDRTLQAIADETGSSISTVKRVKSKLQRKAEISSMEISHRKRDRRHDRHTHHIRQTELEQVTRKISALEASKKYKEYK</sequence>
<comment type="caution">
    <text evidence="2">The sequence shown here is derived from an EMBL/GenBank/DDBJ whole genome shotgun (WGS) entry which is preliminary data.</text>
</comment>
<dbReference type="RefSeq" id="WP_086958194.1">
    <property type="nucleotide sequence ID" value="NZ_FUKS01000006.1"/>
</dbReference>